<dbReference type="PANTHER" id="PTHR23294">
    <property type="entry name" value="ET TRANSLATION PRODUCT-RELATED"/>
    <property type="match status" value="1"/>
</dbReference>
<evidence type="ECO:0000256" key="2">
    <source>
        <dbReference type="ARBA" id="ARBA00022692"/>
    </source>
</evidence>
<feature type="signal peptide" evidence="6">
    <location>
        <begin position="1"/>
        <end position="18"/>
    </location>
</feature>
<dbReference type="EMBL" id="KE124777">
    <property type="protein sequence ID" value="EPB80704.1"/>
    <property type="molecule type" value="Genomic_DNA"/>
</dbReference>
<reference evidence="7 8" key="1">
    <citation type="submission" date="2013-05" db="EMBL/GenBank/DDBJ databases">
        <title>Draft genome of the parasitic nematode Anyclostoma ceylanicum.</title>
        <authorList>
            <person name="Mitreva M."/>
        </authorList>
    </citation>
    <scope>NUCLEOTIDE SEQUENCE [LARGE SCALE GENOMIC DNA]</scope>
</reference>
<sequence length="89" mass="10055">MASSNALEFLCIVLLGLGQMCIMTGYDTQSFVVESVLHSVNGREPTRIDAYAGYYGVLFWSWSVPNIAFDQKIHRTKFSNCLVNRLLMD</sequence>
<keyword evidence="2 5" id="KW-0812">Transmembrane</keyword>
<feature type="transmembrane region" description="Helical" evidence="5">
    <location>
        <begin position="51"/>
        <end position="69"/>
    </location>
</feature>
<dbReference type="AlphaFoldDB" id="A0A0D6M963"/>
<comment type="subcellular location">
    <subcellularLocation>
        <location evidence="1">Membrane</location>
        <topology evidence="1">Multi-pass membrane protein</topology>
    </subcellularLocation>
</comment>
<evidence type="ECO:0000256" key="5">
    <source>
        <dbReference type="SAM" id="Phobius"/>
    </source>
</evidence>
<protein>
    <recommendedName>
        <fullName evidence="9">Major facilitator superfamily (MFS) profile domain-containing protein</fullName>
    </recommendedName>
</protein>
<gene>
    <name evidence="7" type="ORF">ANCCEY_00272</name>
</gene>
<keyword evidence="4 5" id="KW-0472">Membrane</keyword>
<accession>A0A0D6M963</accession>
<dbReference type="InterPro" id="IPR051617">
    <property type="entry name" value="UNC-93-like_regulator"/>
</dbReference>
<dbReference type="PANTHER" id="PTHR23294:SF18">
    <property type="entry name" value="UNC93-LIKE PROTEIN MFSD11"/>
    <property type="match status" value="1"/>
</dbReference>
<feature type="chain" id="PRO_5002307883" description="Major facilitator superfamily (MFS) profile domain-containing protein" evidence="6">
    <location>
        <begin position="19"/>
        <end position="89"/>
    </location>
</feature>
<name>A0A0D6M963_9BILA</name>
<evidence type="ECO:0008006" key="9">
    <source>
        <dbReference type="Google" id="ProtNLM"/>
    </source>
</evidence>
<dbReference type="Proteomes" id="UP000054495">
    <property type="component" value="Unassembled WGS sequence"/>
</dbReference>
<dbReference type="GO" id="GO:0016020">
    <property type="term" value="C:membrane"/>
    <property type="evidence" value="ECO:0007669"/>
    <property type="project" value="UniProtKB-SubCell"/>
</dbReference>
<evidence type="ECO:0000256" key="3">
    <source>
        <dbReference type="ARBA" id="ARBA00022989"/>
    </source>
</evidence>
<evidence type="ECO:0000313" key="7">
    <source>
        <dbReference type="EMBL" id="EPB80704.1"/>
    </source>
</evidence>
<evidence type="ECO:0000313" key="8">
    <source>
        <dbReference type="Proteomes" id="UP000054495"/>
    </source>
</evidence>
<keyword evidence="6" id="KW-0732">Signal</keyword>
<proteinExistence type="predicted"/>
<organism evidence="7 8">
    <name type="scientific">Ancylostoma ceylanicum</name>
    <dbReference type="NCBI Taxonomy" id="53326"/>
    <lineage>
        <taxon>Eukaryota</taxon>
        <taxon>Metazoa</taxon>
        <taxon>Ecdysozoa</taxon>
        <taxon>Nematoda</taxon>
        <taxon>Chromadorea</taxon>
        <taxon>Rhabditida</taxon>
        <taxon>Rhabditina</taxon>
        <taxon>Rhabditomorpha</taxon>
        <taxon>Strongyloidea</taxon>
        <taxon>Ancylostomatidae</taxon>
        <taxon>Ancylostomatinae</taxon>
        <taxon>Ancylostoma</taxon>
    </lineage>
</organism>
<evidence type="ECO:0000256" key="4">
    <source>
        <dbReference type="ARBA" id="ARBA00023136"/>
    </source>
</evidence>
<keyword evidence="3 5" id="KW-1133">Transmembrane helix</keyword>
<keyword evidence="8" id="KW-1185">Reference proteome</keyword>
<evidence type="ECO:0000256" key="1">
    <source>
        <dbReference type="ARBA" id="ARBA00004141"/>
    </source>
</evidence>
<evidence type="ECO:0000256" key="6">
    <source>
        <dbReference type="SAM" id="SignalP"/>
    </source>
</evidence>